<proteinExistence type="predicted"/>
<dbReference type="GeneID" id="20702335"/>
<dbReference type="OMA" id="TIQAGRF"/>
<reference evidence="2 3" key="1">
    <citation type="submission" date="2008-03" db="EMBL/GenBank/DDBJ databases">
        <title>The Genome Sequence of Verticillium dahliae VdLs.17.</title>
        <authorList>
            <consortium name="The Broad Institute Genome Sequencing Platform"/>
            <person name="Ma L.-J.J."/>
            <person name="Klosterman S.J."/>
            <person name="Subbarao K."/>
            <person name="Dobinson K."/>
            <person name="Veronese P."/>
            <person name="Kang S."/>
            <person name="Gold S.E."/>
            <person name="Young S."/>
            <person name="Jaffe D."/>
            <person name="Gnerre S."/>
            <person name="Berlin A."/>
            <person name="Heiman D."/>
            <person name="Hepburn T."/>
            <person name="Sykes S."/>
            <person name="Alvarado L."/>
            <person name="Kodira C.D."/>
            <person name="Lander E."/>
            <person name="Galagan J."/>
            <person name="Nusbaum C."/>
            <person name="Birren B."/>
        </authorList>
    </citation>
    <scope>NUCLEOTIDE SEQUENCE [LARGE SCALE GENOMIC DNA]</scope>
    <source>
        <strain evidence="3">VdLs.17 / ATCC MYA-4575 / FGSC 10137</strain>
    </source>
</reference>
<dbReference type="InterPro" id="IPR035994">
    <property type="entry name" value="Nucleoside_phosphorylase_sf"/>
</dbReference>
<dbReference type="SUPFAM" id="SSF53167">
    <property type="entry name" value="Purine and uridine phosphorylases"/>
    <property type="match status" value="1"/>
</dbReference>
<accession>G2WSU9</accession>
<dbReference type="Proteomes" id="UP000001611">
    <property type="component" value="Chromosome 1"/>
</dbReference>
<dbReference type="EMBL" id="DS572696">
    <property type="protein sequence ID" value="EGY17190.1"/>
    <property type="molecule type" value="Genomic_DNA"/>
</dbReference>
<sequence>MNTLQQHHEDPGSRSSSVPILQGTIPCHRFTIAWICALHIERAAARAMLDETFESAHVLVPSSDINAYTLGRIAQQYIVIACLPESQYGTNNAAIFLTNLIRTFSSVRMALMVGIGGDVPGRTDMRLGDVVVGTRVMQYDMGTISDKGRLKRTAVARVMDLLPGTTVSSLRSRPRAAALPVARGPAGRASPAPWI</sequence>
<organism evidence="2 3">
    <name type="scientific">Verticillium dahliae (strain VdLs.17 / ATCC MYA-4575 / FGSC 10137)</name>
    <name type="common">Verticillium wilt</name>
    <dbReference type="NCBI Taxonomy" id="498257"/>
    <lineage>
        <taxon>Eukaryota</taxon>
        <taxon>Fungi</taxon>
        <taxon>Dikarya</taxon>
        <taxon>Ascomycota</taxon>
        <taxon>Pezizomycotina</taxon>
        <taxon>Sordariomycetes</taxon>
        <taxon>Hypocreomycetidae</taxon>
        <taxon>Glomerellales</taxon>
        <taxon>Plectosphaerellaceae</taxon>
        <taxon>Verticillium</taxon>
    </lineage>
</organism>
<keyword evidence="3" id="KW-1185">Reference proteome</keyword>
<protein>
    <recommendedName>
        <fullName evidence="1">Nucleoside phosphorylase domain-containing protein</fullName>
    </recommendedName>
</protein>
<name>G2WSU9_VERDV</name>
<dbReference type="PANTHER" id="PTHR46082">
    <property type="entry name" value="ATP/GTP-BINDING PROTEIN-RELATED"/>
    <property type="match status" value="1"/>
</dbReference>
<dbReference type="OrthoDB" id="20872at2759"/>
<dbReference type="PANTHER" id="PTHR46082:SF11">
    <property type="entry name" value="AAA+ ATPASE DOMAIN-CONTAINING PROTEIN-RELATED"/>
    <property type="match status" value="1"/>
</dbReference>
<evidence type="ECO:0000313" key="3">
    <source>
        <dbReference type="Proteomes" id="UP000001611"/>
    </source>
</evidence>
<dbReference type="GO" id="GO:0009116">
    <property type="term" value="P:nucleoside metabolic process"/>
    <property type="evidence" value="ECO:0007669"/>
    <property type="project" value="InterPro"/>
</dbReference>
<dbReference type="KEGG" id="vda:VDAG_00872"/>
<evidence type="ECO:0000313" key="2">
    <source>
        <dbReference type="EMBL" id="EGY17190.1"/>
    </source>
</evidence>
<dbReference type="AlphaFoldDB" id="G2WSU9"/>
<feature type="domain" description="Nucleoside phosphorylase" evidence="1">
    <location>
        <begin position="32"/>
        <end position="143"/>
    </location>
</feature>
<evidence type="ECO:0000259" key="1">
    <source>
        <dbReference type="Pfam" id="PF01048"/>
    </source>
</evidence>
<dbReference type="GO" id="GO:0003824">
    <property type="term" value="F:catalytic activity"/>
    <property type="evidence" value="ECO:0007669"/>
    <property type="project" value="InterPro"/>
</dbReference>
<dbReference type="HOGENOM" id="CLU_000288_34_12_1"/>
<dbReference type="Pfam" id="PF01048">
    <property type="entry name" value="PNP_UDP_1"/>
    <property type="match status" value="1"/>
</dbReference>
<dbReference type="eggNOG" id="KOG4177">
    <property type="taxonomic scope" value="Eukaryota"/>
</dbReference>
<dbReference type="InParanoid" id="G2WSU9"/>
<dbReference type="Gene3D" id="3.40.50.1580">
    <property type="entry name" value="Nucleoside phosphorylase domain"/>
    <property type="match status" value="1"/>
</dbReference>
<dbReference type="InterPro" id="IPR053137">
    <property type="entry name" value="NLR-like"/>
</dbReference>
<gene>
    <name evidence="2" type="ORF">VDAG_00872</name>
</gene>
<dbReference type="InterPro" id="IPR000845">
    <property type="entry name" value="Nucleoside_phosphorylase_d"/>
</dbReference>
<dbReference type="RefSeq" id="XP_009648053.1">
    <property type="nucleotide sequence ID" value="XM_009649758.1"/>
</dbReference>